<keyword evidence="2" id="KW-1185">Reference proteome</keyword>
<proteinExistence type="predicted"/>
<evidence type="ECO:0000313" key="2">
    <source>
        <dbReference type="Proteomes" id="UP000054248"/>
    </source>
</evidence>
<sequence>MNHLLETFTLPGAWPWNSQTFEPGILTTYDSILSEEVAYNEAWIEPPRTPPVAPRTAVHRLPAEIWVAVCEALRRLDLIDAMKQHKLGRVAYPELLLTTTNKNRLDLIITAHSVLQLSRTCHYLRTVTSPSLLKNIRLSPSYSVSPNESVYLSVIRQVKSLHLNSNQELRHVTRFAVAFPPQFTSRDGETTNKGELRGQLRSLLIRLPNLRHLSFVGMELDVPLLRSILTLPLEHLWLWGAEADQPVADGTFTLTTEPTIRLRSLVVRGGLRRGAVSLPANWVSHLIGPTMQDLAFDVNALDWSNLPVLPNLEFLEIPKSSRTAQIGPESVLSVLSRTPDLKEVALEIEAPPGYPSSTFPTFPRLHRIICHPSWLRYLIPGNSVTVAKVLCDRDSRVRVQELSEILNEGSVPLRNLSISYTSVWPQGAWSPDDLEHVVRYFPELEIFRFRMQDPKLASLQQAIFYISRLDKLRLISFGFPAARRDILDDAWQELKLREFLGRTKSRVLERINFVGKGEWKLEKARVWKLWEEGIVVRTVSL</sequence>
<gene>
    <name evidence="1" type="ORF">M407DRAFT_32647</name>
</gene>
<evidence type="ECO:0000313" key="1">
    <source>
        <dbReference type="EMBL" id="KIO17665.1"/>
    </source>
</evidence>
<organism evidence="1 2">
    <name type="scientific">Tulasnella calospora MUT 4182</name>
    <dbReference type="NCBI Taxonomy" id="1051891"/>
    <lineage>
        <taxon>Eukaryota</taxon>
        <taxon>Fungi</taxon>
        <taxon>Dikarya</taxon>
        <taxon>Basidiomycota</taxon>
        <taxon>Agaricomycotina</taxon>
        <taxon>Agaricomycetes</taxon>
        <taxon>Cantharellales</taxon>
        <taxon>Tulasnellaceae</taxon>
        <taxon>Tulasnella</taxon>
    </lineage>
</organism>
<dbReference type="AlphaFoldDB" id="A0A0C3PSG9"/>
<reference evidence="2" key="2">
    <citation type="submission" date="2015-01" db="EMBL/GenBank/DDBJ databases">
        <title>Evolutionary Origins and Diversification of the Mycorrhizal Mutualists.</title>
        <authorList>
            <consortium name="DOE Joint Genome Institute"/>
            <consortium name="Mycorrhizal Genomics Consortium"/>
            <person name="Kohler A."/>
            <person name="Kuo A."/>
            <person name="Nagy L.G."/>
            <person name="Floudas D."/>
            <person name="Copeland A."/>
            <person name="Barry K.W."/>
            <person name="Cichocki N."/>
            <person name="Veneault-Fourrey C."/>
            <person name="LaButti K."/>
            <person name="Lindquist E.A."/>
            <person name="Lipzen A."/>
            <person name="Lundell T."/>
            <person name="Morin E."/>
            <person name="Murat C."/>
            <person name="Riley R."/>
            <person name="Ohm R."/>
            <person name="Sun H."/>
            <person name="Tunlid A."/>
            <person name="Henrissat B."/>
            <person name="Grigoriev I.V."/>
            <person name="Hibbett D.S."/>
            <person name="Martin F."/>
        </authorList>
    </citation>
    <scope>NUCLEOTIDE SEQUENCE [LARGE SCALE GENOMIC DNA]</scope>
    <source>
        <strain evidence="2">MUT 4182</strain>
    </source>
</reference>
<name>A0A0C3PSG9_9AGAM</name>
<dbReference type="OrthoDB" id="3223641at2759"/>
<accession>A0A0C3PSG9</accession>
<reference evidence="1 2" key="1">
    <citation type="submission" date="2014-04" db="EMBL/GenBank/DDBJ databases">
        <authorList>
            <consortium name="DOE Joint Genome Institute"/>
            <person name="Kuo A."/>
            <person name="Girlanda M."/>
            <person name="Perotto S."/>
            <person name="Kohler A."/>
            <person name="Nagy L.G."/>
            <person name="Floudas D."/>
            <person name="Copeland A."/>
            <person name="Barry K.W."/>
            <person name="Cichocki N."/>
            <person name="Veneault-Fourrey C."/>
            <person name="LaButti K."/>
            <person name="Lindquist E.A."/>
            <person name="Lipzen A."/>
            <person name="Lundell T."/>
            <person name="Morin E."/>
            <person name="Murat C."/>
            <person name="Sun H."/>
            <person name="Tunlid A."/>
            <person name="Henrissat B."/>
            <person name="Grigoriev I.V."/>
            <person name="Hibbett D.S."/>
            <person name="Martin F."/>
            <person name="Nordberg H.P."/>
            <person name="Cantor M.N."/>
            <person name="Hua S.X."/>
        </authorList>
    </citation>
    <scope>NUCLEOTIDE SEQUENCE [LARGE SCALE GENOMIC DNA]</scope>
    <source>
        <strain evidence="1 2">MUT 4182</strain>
    </source>
</reference>
<dbReference type="SUPFAM" id="SSF52047">
    <property type="entry name" value="RNI-like"/>
    <property type="match status" value="1"/>
</dbReference>
<protein>
    <recommendedName>
        <fullName evidence="3">F-box domain-containing protein</fullName>
    </recommendedName>
</protein>
<dbReference type="HOGENOM" id="CLU_507341_0_0_1"/>
<evidence type="ECO:0008006" key="3">
    <source>
        <dbReference type="Google" id="ProtNLM"/>
    </source>
</evidence>
<dbReference type="EMBL" id="KN823355">
    <property type="protein sequence ID" value="KIO17665.1"/>
    <property type="molecule type" value="Genomic_DNA"/>
</dbReference>
<dbReference type="Proteomes" id="UP000054248">
    <property type="component" value="Unassembled WGS sequence"/>
</dbReference>